<dbReference type="SUPFAM" id="SSF47954">
    <property type="entry name" value="Cyclin-like"/>
    <property type="match status" value="2"/>
</dbReference>
<organism evidence="5 6">
    <name type="scientific">Symbiochloris irregularis</name>
    <dbReference type="NCBI Taxonomy" id="706552"/>
    <lineage>
        <taxon>Eukaryota</taxon>
        <taxon>Viridiplantae</taxon>
        <taxon>Chlorophyta</taxon>
        <taxon>core chlorophytes</taxon>
        <taxon>Trebouxiophyceae</taxon>
        <taxon>Trebouxiales</taxon>
        <taxon>Trebouxiaceae</taxon>
        <taxon>Symbiochloris</taxon>
    </lineage>
</organism>
<accession>A0AAW1PRJ8</accession>
<keyword evidence="1 2" id="KW-0195">Cyclin</keyword>
<dbReference type="Pfam" id="PF00134">
    <property type="entry name" value="Cyclin_N"/>
    <property type="match status" value="1"/>
</dbReference>
<evidence type="ECO:0000256" key="2">
    <source>
        <dbReference type="RuleBase" id="RU000383"/>
    </source>
</evidence>
<dbReference type="GO" id="GO:0016538">
    <property type="term" value="F:cyclin-dependent protein serine/threonine kinase regulator activity"/>
    <property type="evidence" value="ECO:0007669"/>
    <property type="project" value="InterPro"/>
</dbReference>
<dbReference type="InterPro" id="IPR006671">
    <property type="entry name" value="Cyclin_N"/>
</dbReference>
<keyword evidence="6" id="KW-1185">Reference proteome</keyword>
<dbReference type="CDD" id="cd20524">
    <property type="entry name" value="CYCLIN_CCNH_rpt1"/>
    <property type="match status" value="1"/>
</dbReference>
<dbReference type="InterPro" id="IPR043198">
    <property type="entry name" value="Cyclin/Ssn8"/>
</dbReference>
<dbReference type="GO" id="GO:0006357">
    <property type="term" value="P:regulation of transcription by RNA polymerase II"/>
    <property type="evidence" value="ECO:0007669"/>
    <property type="project" value="InterPro"/>
</dbReference>
<dbReference type="Proteomes" id="UP001465755">
    <property type="component" value="Unassembled WGS sequence"/>
</dbReference>
<feature type="compositionally biased region" description="Low complexity" evidence="3">
    <location>
        <begin position="354"/>
        <end position="366"/>
    </location>
</feature>
<proteinExistence type="inferred from homology"/>
<dbReference type="AlphaFoldDB" id="A0AAW1PRJ8"/>
<name>A0AAW1PRJ8_9CHLO</name>
<comment type="caution">
    <text evidence="5">The sequence shown here is derived from an EMBL/GenBank/DDBJ whole genome shotgun (WGS) entry which is preliminary data.</text>
</comment>
<evidence type="ECO:0000256" key="3">
    <source>
        <dbReference type="SAM" id="MobiDB-lite"/>
    </source>
</evidence>
<gene>
    <name evidence="5" type="ORF">WJX73_009567</name>
</gene>
<dbReference type="SMART" id="SM00385">
    <property type="entry name" value="CYCLIN"/>
    <property type="match status" value="1"/>
</dbReference>
<reference evidence="5 6" key="1">
    <citation type="journal article" date="2024" name="Nat. Commun.">
        <title>Phylogenomics reveals the evolutionary origins of lichenization in chlorophyte algae.</title>
        <authorList>
            <person name="Puginier C."/>
            <person name="Libourel C."/>
            <person name="Otte J."/>
            <person name="Skaloud P."/>
            <person name="Haon M."/>
            <person name="Grisel S."/>
            <person name="Petersen M."/>
            <person name="Berrin J.G."/>
            <person name="Delaux P.M."/>
            <person name="Dal Grande F."/>
            <person name="Keller J."/>
        </authorList>
    </citation>
    <scope>NUCLEOTIDE SEQUENCE [LARGE SCALE GENOMIC DNA]</scope>
    <source>
        <strain evidence="5 6">SAG 2036</strain>
    </source>
</reference>
<dbReference type="PANTHER" id="PTHR10026">
    <property type="entry name" value="CYCLIN"/>
    <property type="match status" value="1"/>
</dbReference>
<dbReference type="InterPro" id="IPR036915">
    <property type="entry name" value="Cyclin-like_sf"/>
</dbReference>
<dbReference type="Pfam" id="PF16899">
    <property type="entry name" value="Cyclin_C_2"/>
    <property type="match status" value="1"/>
</dbReference>
<dbReference type="InterPro" id="IPR013763">
    <property type="entry name" value="Cyclin-like_dom"/>
</dbReference>
<dbReference type="EMBL" id="JALJOQ010000012">
    <property type="protein sequence ID" value="KAK9811055.1"/>
    <property type="molecule type" value="Genomic_DNA"/>
</dbReference>
<feature type="region of interest" description="Disordered" evidence="3">
    <location>
        <begin position="304"/>
        <end position="374"/>
    </location>
</feature>
<dbReference type="Gene3D" id="1.10.472.10">
    <property type="entry name" value="Cyclin-like"/>
    <property type="match status" value="2"/>
</dbReference>
<evidence type="ECO:0000313" key="6">
    <source>
        <dbReference type="Proteomes" id="UP001465755"/>
    </source>
</evidence>
<evidence type="ECO:0000256" key="1">
    <source>
        <dbReference type="ARBA" id="ARBA00023127"/>
    </source>
</evidence>
<comment type="similarity">
    <text evidence="2">Belongs to the cyclin family.</text>
</comment>
<sequence>MDFESSSQRARWLFTPEKLLQIRTEKRRCSLEAIKQAVAEKQDGPTEGKVHAVKLEEASKLLRYFSIKIQEASAKFKLPKKVAGAAIIFLQRTYLHISILDRDPADLVMCCIYLACKVEEHYMSAETLAKTINGLEEADLLTNEPILLDALHFDLITHPPYRSIEGFMLDIASMAHSEGSNGNSEAAGIAATPEQQHRAREHAMAAADALLLTDAPLLFPPAQLGLAAVRSGIRHVGLSFTPYLERAASQASSPGSTAGTVPQGTEVEYLRGQLDAIDKYGLEGATKVDEKELRRIDRKLKGCRNWSQDPKSEAYKSAQAQQQQQLAAQRSHKLAARKQTGEKREAEALGWSGSHQQNSSPPVSQPSKRRKSEA</sequence>
<feature type="compositionally biased region" description="Low complexity" evidence="3">
    <location>
        <begin position="318"/>
        <end position="329"/>
    </location>
</feature>
<evidence type="ECO:0000313" key="5">
    <source>
        <dbReference type="EMBL" id="KAK9811055.1"/>
    </source>
</evidence>
<dbReference type="InterPro" id="IPR031658">
    <property type="entry name" value="Cyclin_C_2"/>
</dbReference>
<protein>
    <recommendedName>
        <fullName evidence="4">Cyclin-like domain-containing protein</fullName>
    </recommendedName>
</protein>
<evidence type="ECO:0000259" key="4">
    <source>
        <dbReference type="SMART" id="SM00385"/>
    </source>
</evidence>
<feature type="domain" description="Cyclin-like" evidence="4">
    <location>
        <begin position="67"/>
        <end position="149"/>
    </location>
</feature>